<feature type="transmembrane region" description="Helical" evidence="18">
    <location>
        <begin position="288"/>
        <end position="318"/>
    </location>
</feature>
<dbReference type="Pfam" id="PF02683">
    <property type="entry name" value="DsbD_TM"/>
    <property type="match status" value="1"/>
</dbReference>
<dbReference type="SUPFAM" id="SSF52833">
    <property type="entry name" value="Thioredoxin-like"/>
    <property type="match status" value="1"/>
</dbReference>
<keyword evidence="11 18" id="KW-0560">Oxidoreductase</keyword>
<keyword evidence="8 18" id="KW-0201">Cytochrome c-type biogenesis</keyword>
<feature type="transmembrane region" description="Helical" evidence="18">
    <location>
        <begin position="417"/>
        <end position="435"/>
    </location>
</feature>
<dbReference type="HAMAP" id="MF_00399">
    <property type="entry name" value="DbsD"/>
    <property type="match status" value="1"/>
</dbReference>
<evidence type="ECO:0000256" key="13">
    <source>
        <dbReference type="ARBA" id="ARBA00023136"/>
    </source>
</evidence>
<evidence type="ECO:0000313" key="20">
    <source>
        <dbReference type="EMBL" id="RUO73767.1"/>
    </source>
</evidence>
<keyword evidence="12 18" id="KW-0520">NAD</keyword>
<keyword evidence="13 18" id="KW-0472">Membrane</keyword>
<evidence type="ECO:0000256" key="17">
    <source>
        <dbReference type="ARBA" id="ARBA00047804"/>
    </source>
</evidence>
<feature type="domain" description="Thioredoxin" evidence="19">
    <location>
        <begin position="408"/>
        <end position="565"/>
    </location>
</feature>
<dbReference type="CDD" id="cd02953">
    <property type="entry name" value="DsbDgamma"/>
    <property type="match status" value="1"/>
</dbReference>
<evidence type="ECO:0000256" key="7">
    <source>
        <dbReference type="ARBA" id="ARBA00022729"/>
    </source>
</evidence>
<feature type="transmembrane region" description="Helical" evidence="18">
    <location>
        <begin position="245"/>
        <end position="267"/>
    </location>
</feature>
<keyword evidence="7 18" id="KW-0732">Signal</keyword>
<dbReference type="InterPro" id="IPR003834">
    <property type="entry name" value="Cyt_c_assmbl_TM_dom"/>
</dbReference>
<sequence precursor="true">MKKVAVSFFALIIIFLTQLSTSYAQSTNPFSNEPEFLPVERAFEPKVVQQQPLLVSFNIKPGYYLYQQQFKIEPAEALEQPLNFPPAESHVDEFFGESQVFRDYLEFPIAIKPEYQDQSITLQYQGCADAGLCYPPTTVQLQSEKNEPAMQQENSPGLFELDKQPLSWSLIVFFVLGIGLAFTPCVFPMYPILSSVVIGDRPRTFKNAFWLSFIYVQGMAITYSLLGLVVALAGMQYQAYFQHPAVLVVLSIAFAAFALSMLGVYSIQLPATWQTKLQTLSGRQKSGSTIGVFIIGVISGLVASPCTTAPLSGALLYIAQSGDVTSGAAILYALSLGMGVPLIIFGVSGGKLLPKAGAWMDIIKHGFGWLLLAVVVVLLERLLSTQQSFVLWLVYFVALAAFMGQHLVTLKKPLARLMLLIILVGGSSSGIYWQVNKLNNAQQVHSLFTQVNNLSDIEQQLKQAQANDQWVMLDLYADWCVACKEFEQYTFADKKVREQLASFKLLQADVTANNQVEQKILSSFQVLGLPTVMFFSPNGEQQTHWRITGFKDAEAFLQHIEQMKASTKP</sequence>
<dbReference type="GO" id="GO:0017004">
    <property type="term" value="P:cytochrome complex assembly"/>
    <property type="evidence" value="ECO:0007669"/>
    <property type="project" value="UniProtKB-UniRule"/>
</dbReference>
<evidence type="ECO:0000256" key="4">
    <source>
        <dbReference type="ARBA" id="ARBA00022475"/>
    </source>
</evidence>
<feature type="transmembrane region" description="Helical" evidence="18">
    <location>
        <begin position="366"/>
        <end position="383"/>
    </location>
</feature>
<evidence type="ECO:0000256" key="12">
    <source>
        <dbReference type="ARBA" id="ARBA00023027"/>
    </source>
</evidence>
<dbReference type="GO" id="GO:0009055">
    <property type="term" value="F:electron transfer activity"/>
    <property type="evidence" value="ECO:0007669"/>
    <property type="project" value="UniProtKB-UniRule"/>
</dbReference>
<keyword evidence="5 18" id="KW-0997">Cell inner membrane</keyword>
<dbReference type="PANTHER" id="PTHR32234">
    <property type="entry name" value="THIOL:DISULFIDE INTERCHANGE PROTEIN DSBD"/>
    <property type="match status" value="1"/>
</dbReference>
<dbReference type="OrthoDB" id="9811036at2"/>
<feature type="disulfide bond" description="Redox-active" evidence="18">
    <location>
        <begin position="480"/>
        <end position="483"/>
    </location>
</feature>
<dbReference type="GO" id="GO:0045454">
    <property type="term" value="P:cell redox homeostasis"/>
    <property type="evidence" value="ECO:0007669"/>
    <property type="project" value="TreeGrafter"/>
</dbReference>
<feature type="transmembrane region" description="Helical" evidence="18">
    <location>
        <begin position="389"/>
        <end position="410"/>
    </location>
</feature>
<reference evidence="20 21" key="1">
    <citation type="journal article" date="2011" name="Front. Microbiol.">
        <title>Genomic signatures of strain selection and enhancement in Bacillus atrophaeus var. globigii, a historical biowarfare simulant.</title>
        <authorList>
            <person name="Gibbons H.S."/>
            <person name="Broomall S.M."/>
            <person name="McNew L.A."/>
            <person name="Daligault H."/>
            <person name="Chapman C."/>
            <person name="Bruce D."/>
            <person name="Karavis M."/>
            <person name="Krepps M."/>
            <person name="McGregor P.A."/>
            <person name="Hong C."/>
            <person name="Park K.H."/>
            <person name="Akmal A."/>
            <person name="Feldman A."/>
            <person name="Lin J.S."/>
            <person name="Chang W.E."/>
            <person name="Higgs B.W."/>
            <person name="Demirev P."/>
            <person name="Lindquist J."/>
            <person name="Liem A."/>
            <person name="Fochler E."/>
            <person name="Read T.D."/>
            <person name="Tapia R."/>
            <person name="Johnson S."/>
            <person name="Bishop-Lilly K.A."/>
            <person name="Detter C."/>
            <person name="Han C."/>
            <person name="Sozhamannan S."/>
            <person name="Rosenzweig C.N."/>
            <person name="Skowronski E.W."/>
        </authorList>
    </citation>
    <scope>NUCLEOTIDE SEQUENCE [LARGE SCALE GENOMIC DNA]</scope>
    <source>
        <strain evidence="20 21">CL-SP19</strain>
    </source>
</reference>
<dbReference type="InterPro" id="IPR022910">
    <property type="entry name" value="Thiol_diS_interchange_DbsD"/>
</dbReference>
<dbReference type="Pfam" id="PF11412">
    <property type="entry name" value="DsbD_N"/>
    <property type="match status" value="1"/>
</dbReference>
<accession>A0A432Z7A3</accession>
<keyword evidence="15 18" id="KW-0676">Redox-active center</keyword>
<dbReference type="GO" id="GO:0005886">
    <property type="term" value="C:plasma membrane"/>
    <property type="evidence" value="ECO:0007669"/>
    <property type="project" value="UniProtKB-SubCell"/>
</dbReference>
<evidence type="ECO:0000256" key="18">
    <source>
        <dbReference type="HAMAP-Rule" id="MF_00399"/>
    </source>
</evidence>
<evidence type="ECO:0000313" key="21">
    <source>
        <dbReference type="Proteomes" id="UP000287908"/>
    </source>
</evidence>
<evidence type="ECO:0000256" key="16">
    <source>
        <dbReference type="ARBA" id="ARBA00047388"/>
    </source>
</evidence>
<evidence type="ECO:0000256" key="1">
    <source>
        <dbReference type="ARBA" id="ARBA00004429"/>
    </source>
</evidence>
<dbReference type="Pfam" id="PF13899">
    <property type="entry name" value="Thioredoxin_7"/>
    <property type="match status" value="1"/>
</dbReference>
<evidence type="ECO:0000256" key="15">
    <source>
        <dbReference type="ARBA" id="ARBA00023284"/>
    </source>
</evidence>
<feature type="chain" id="PRO_5019597590" description="Thiol:disulfide interchange protein DsbD" evidence="18">
    <location>
        <begin position="25"/>
        <end position="569"/>
    </location>
</feature>
<protein>
    <recommendedName>
        <fullName evidence="18">Thiol:disulfide interchange protein DsbD</fullName>
        <ecNumber evidence="18">1.8.1.8</ecNumber>
    </recommendedName>
    <alternativeName>
        <fullName evidence="18">Protein-disulfide reductase</fullName>
        <shortName evidence="18">Disulfide reductase</shortName>
    </alternativeName>
</protein>
<dbReference type="SUPFAM" id="SSF74863">
    <property type="entry name" value="Thiol:disulfide interchange protein DsbD, N-terminal domain (DsbD-alpha)"/>
    <property type="match status" value="1"/>
</dbReference>
<evidence type="ECO:0000256" key="14">
    <source>
        <dbReference type="ARBA" id="ARBA00023157"/>
    </source>
</evidence>
<feature type="transmembrane region" description="Helical" evidence="18">
    <location>
        <begin position="330"/>
        <end position="354"/>
    </location>
</feature>
<dbReference type="Gene3D" id="2.60.40.1250">
    <property type="entry name" value="Thiol:disulfide interchange protein DsbD, N-terminal domain"/>
    <property type="match status" value="1"/>
</dbReference>
<dbReference type="PROSITE" id="PS00194">
    <property type="entry name" value="THIOREDOXIN_1"/>
    <property type="match status" value="1"/>
</dbReference>
<evidence type="ECO:0000256" key="5">
    <source>
        <dbReference type="ARBA" id="ARBA00022519"/>
    </source>
</evidence>
<dbReference type="EC" id="1.8.1.8" evidence="18"/>
<feature type="disulfide bond" description="Redox-active" evidence="18">
    <location>
        <begin position="127"/>
        <end position="133"/>
    </location>
</feature>
<proteinExistence type="inferred from homology"/>
<dbReference type="PROSITE" id="PS51352">
    <property type="entry name" value="THIOREDOXIN_2"/>
    <property type="match status" value="1"/>
</dbReference>
<keyword evidence="14 18" id="KW-1015">Disulfide bond</keyword>
<dbReference type="InterPro" id="IPR028250">
    <property type="entry name" value="DsbDN"/>
</dbReference>
<dbReference type="EMBL" id="PIQF01000004">
    <property type="protein sequence ID" value="RUO73767.1"/>
    <property type="molecule type" value="Genomic_DNA"/>
</dbReference>
<comment type="subcellular location">
    <subcellularLocation>
        <location evidence="1 18">Cell inner membrane</location>
        <topology evidence="1 18">Multi-pass membrane protein</topology>
    </subcellularLocation>
</comment>
<dbReference type="AlphaFoldDB" id="A0A432Z7A3"/>
<evidence type="ECO:0000256" key="9">
    <source>
        <dbReference type="ARBA" id="ARBA00022982"/>
    </source>
</evidence>
<feature type="signal peptide" evidence="18">
    <location>
        <begin position="1"/>
        <end position="24"/>
    </location>
</feature>
<keyword evidence="21" id="KW-1185">Reference proteome</keyword>
<organism evidence="20 21">
    <name type="scientific">Idiomarina seosinensis</name>
    <dbReference type="NCBI Taxonomy" id="281739"/>
    <lineage>
        <taxon>Bacteria</taxon>
        <taxon>Pseudomonadati</taxon>
        <taxon>Pseudomonadota</taxon>
        <taxon>Gammaproteobacteria</taxon>
        <taxon>Alteromonadales</taxon>
        <taxon>Idiomarinaceae</taxon>
        <taxon>Idiomarina</taxon>
    </lineage>
</organism>
<evidence type="ECO:0000256" key="2">
    <source>
        <dbReference type="ARBA" id="ARBA00007241"/>
    </source>
</evidence>
<evidence type="ECO:0000256" key="10">
    <source>
        <dbReference type="ARBA" id="ARBA00022989"/>
    </source>
</evidence>
<comment type="caution">
    <text evidence="18">Lacks conserved residue(s) required for the propagation of feature annotation.</text>
</comment>
<dbReference type="InterPro" id="IPR036249">
    <property type="entry name" value="Thioredoxin-like_sf"/>
</dbReference>
<dbReference type="RefSeq" id="WP_126785568.1">
    <property type="nucleotide sequence ID" value="NZ_PIQF01000004.1"/>
</dbReference>
<evidence type="ECO:0000259" key="19">
    <source>
        <dbReference type="PROSITE" id="PS51352"/>
    </source>
</evidence>
<dbReference type="Gene3D" id="3.40.30.10">
    <property type="entry name" value="Glutaredoxin"/>
    <property type="match status" value="1"/>
</dbReference>
<dbReference type="NCBIfam" id="NF001419">
    <property type="entry name" value="PRK00293.1"/>
    <property type="match status" value="1"/>
</dbReference>
<comment type="function">
    <text evidence="18">Required to facilitate the formation of correct disulfide bonds in some periplasmic proteins and for the assembly of the periplasmic c-type cytochromes. Acts by transferring electrons from cytoplasmic thioredoxin to the periplasm. This transfer involves a cascade of disulfide bond formation and reduction steps.</text>
</comment>
<dbReference type="Proteomes" id="UP000287908">
    <property type="component" value="Unassembled WGS sequence"/>
</dbReference>
<comment type="caution">
    <text evidence="20">The sequence shown here is derived from an EMBL/GenBank/DDBJ whole genome shotgun (WGS) entry which is preliminary data.</text>
</comment>
<evidence type="ECO:0000256" key="3">
    <source>
        <dbReference type="ARBA" id="ARBA00022448"/>
    </source>
</evidence>
<dbReference type="InterPro" id="IPR035671">
    <property type="entry name" value="DsbD_gamma"/>
</dbReference>
<comment type="similarity">
    <text evidence="2 18">Belongs to the thioredoxin family. DsbD subfamily.</text>
</comment>
<dbReference type="InterPro" id="IPR013766">
    <property type="entry name" value="Thioredoxin_domain"/>
</dbReference>
<dbReference type="InterPro" id="IPR017937">
    <property type="entry name" value="Thioredoxin_CS"/>
</dbReference>
<evidence type="ECO:0000256" key="6">
    <source>
        <dbReference type="ARBA" id="ARBA00022692"/>
    </source>
</evidence>
<comment type="catalytic activity">
    <reaction evidence="17 18">
        <text>[protein]-dithiol + NADP(+) = [protein]-disulfide + NADPH + H(+)</text>
        <dbReference type="Rhea" id="RHEA:18753"/>
        <dbReference type="Rhea" id="RHEA-COMP:10593"/>
        <dbReference type="Rhea" id="RHEA-COMP:10594"/>
        <dbReference type="ChEBI" id="CHEBI:15378"/>
        <dbReference type="ChEBI" id="CHEBI:29950"/>
        <dbReference type="ChEBI" id="CHEBI:50058"/>
        <dbReference type="ChEBI" id="CHEBI:57783"/>
        <dbReference type="ChEBI" id="CHEBI:58349"/>
        <dbReference type="EC" id="1.8.1.8"/>
    </reaction>
</comment>
<dbReference type="InterPro" id="IPR036929">
    <property type="entry name" value="DsbDN_sf"/>
</dbReference>
<evidence type="ECO:0000256" key="11">
    <source>
        <dbReference type="ARBA" id="ARBA00023002"/>
    </source>
</evidence>
<dbReference type="PANTHER" id="PTHR32234:SF0">
    <property type="entry name" value="THIOL:DISULFIDE INTERCHANGE PROTEIN DSBD"/>
    <property type="match status" value="1"/>
</dbReference>
<keyword evidence="10 18" id="KW-1133">Transmembrane helix</keyword>
<keyword evidence="9 18" id="KW-0249">Electron transport</keyword>
<gene>
    <name evidence="18" type="primary">dsbD</name>
    <name evidence="20" type="ORF">CWI81_12155</name>
</gene>
<keyword evidence="4 18" id="KW-1003">Cell membrane</keyword>
<comment type="catalytic activity">
    <reaction evidence="16 18">
        <text>[protein]-dithiol + NAD(+) = [protein]-disulfide + NADH + H(+)</text>
        <dbReference type="Rhea" id="RHEA:18749"/>
        <dbReference type="Rhea" id="RHEA-COMP:10593"/>
        <dbReference type="Rhea" id="RHEA-COMP:10594"/>
        <dbReference type="ChEBI" id="CHEBI:15378"/>
        <dbReference type="ChEBI" id="CHEBI:29950"/>
        <dbReference type="ChEBI" id="CHEBI:50058"/>
        <dbReference type="ChEBI" id="CHEBI:57540"/>
        <dbReference type="ChEBI" id="CHEBI:57945"/>
        <dbReference type="EC" id="1.8.1.8"/>
    </reaction>
</comment>
<feature type="transmembrane region" description="Helical" evidence="18">
    <location>
        <begin position="208"/>
        <end position="233"/>
    </location>
</feature>
<keyword evidence="6 18" id="KW-0812">Transmembrane</keyword>
<feature type="transmembrane region" description="Helical" evidence="18">
    <location>
        <begin position="166"/>
        <end position="187"/>
    </location>
</feature>
<keyword evidence="3 18" id="KW-0813">Transport</keyword>
<dbReference type="GO" id="GO:0047134">
    <property type="term" value="F:protein-disulfide reductase [NAD(P)H] activity"/>
    <property type="evidence" value="ECO:0007669"/>
    <property type="project" value="UniProtKB-UniRule"/>
</dbReference>
<evidence type="ECO:0000256" key="8">
    <source>
        <dbReference type="ARBA" id="ARBA00022748"/>
    </source>
</evidence>
<name>A0A432Z7A3_9GAMM</name>